<dbReference type="Proteomes" id="UP000282084">
    <property type="component" value="Unassembled WGS sequence"/>
</dbReference>
<reference evidence="1 2" key="1">
    <citation type="submission" date="2018-10" db="EMBL/GenBank/DDBJ databases">
        <title>Sequencing the genomes of 1000 actinobacteria strains.</title>
        <authorList>
            <person name="Klenk H.-P."/>
        </authorList>
    </citation>
    <scope>NUCLEOTIDE SEQUENCE [LARGE SCALE GENOMIC DNA]</scope>
    <source>
        <strain evidence="1 2">DSM 43800</strain>
    </source>
</reference>
<keyword evidence="1" id="KW-0413">Isomerase</keyword>
<gene>
    <name evidence="1" type="ORF">C8E97_5182</name>
</gene>
<comment type="caution">
    <text evidence="1">The sequence shown here is derived from an EMBL/GenBank/DDBJ whole genome shotgun (WGS) entry which is preliminary data.</text>
</comment>
<dbReference type="OrthoDB" id="3696330at2"/>
<dbReference type="PANTHER" id="PTHR11941:SF54">
    <property type="entry name" value="ENOYL-COA HYDRATASE, MITOCHONDRIAL"/>
    <property type="match status" value="1"/>
</dbReference>
<dbReference type="GO" id="GO:0016853">
    <property type="term" value="F:isomerase activity"/>
    <property type="evidence" value="ECO:0007669"/>
    <property type="project" value="UniProtKB-KW"/>
</dbReference>
<dbReference type="CDD" id="cd06558">
    <property type="entry name" value="crotonase-like"/>
    <property type="match status" value="1"/>
</dbReference>
<name>A0A495W768_9PSEU</name>
<proteinExistence type="predicted"/>
<evidence type="ECO:0000313" key="2">
    <source>
        <dbReference type="Proteomes" id="UP000282084"/>
    </source>
</evidence>
<sequence length="197" mass="20616">MQPGENSATMGYLMPATVEVTRGVAVIRVRQPLSPARVRAALPELPDVAALVLHGGERPPPPDAAAPEFKGADFKGMARVAPAERRAHLRELDALRDELAALPVPVVAAIDGSAVGDVAELAMACDHRVLAEGGDLVSMTGGRVLMVRRVTAAEALRTGMVDQVVARGAVLSAAVELASRCRAARVGRVRRGARSRP</sequence>
<dbReference type="InterPro" id="IPR001753">
    <property type="entry name" value="Enoyl-CoA_hydra/iso"/>
</dbReference>
<protein>
    <submittedName>
        <fullName evidence="1">Enoyl-CoA hydratase/isomerase-like protein</fullName>
    </submittedName>
</protein>
<dbReference type="PANTHER" id="PTHR11941">
    <property type="entry name" value="ENOYL-COA HYDRATASE-RELATED"/>
    <property type="match status" value="1"/>
</dbReference>
<dbReference type="EMBL" id="RBXO01000001">
    <property type="protein sequence ID" value="RKT56483.1"/>
    <property type="molecule type" value="Genomic_DNA"/>
</dbReference>
<dbReference type="RefSeq" id="WP_147455234.1">
    <property type="nucleotide sequence ID" value="NZ_RBXO01000001.1"/>
</dbReference>
<dbReference type="InterPro" id="IPR029045">
    <property type="entry name" value="ClpP/crotonase-like_dom_sf"/>
</dbReference>
<organism evidence="1 2">
    <name type="scientific">Saccharothrix australiensis</name>
    <dbReference type="NCBI Taxonomy" id="2072"/>
    <lineage>
        <taxon>Bacteria</taxon>
        <taxon>Bacillati</taxon>
        <taxon>Actinomycetota</taxon>
        <taxon>Actinomycetes</taxon>
        <taxon>Pseudonocardiales</taxon>
        <taxon>Pseudonocardiaceae</taxon>
        <taxon>Saccharothrix</taxon>
    </lineage>
</organism>
<dbReference type="SUPFAM" id="SSF52096">
    <property type="entry name" value="ClpP/crotonase"/>
    <property type="match status" value="1"/>
</dbReference>
<accession>A0A495W768</accession>
<dbReference type="Pfam" id="PF00378">
    <property type="entry name" value="ECH_1"/>
    <property type="match status" value="1"/>
</dbReference>
<keyword evidence="2" id="KW-1185">Reference proteome</keyword>
<dbReference type="GO" id="GO:0006635">
    <property type="term" value="P:fatty acid beta-oxidation"/>
    <property type="evidence" value="ECO:0007669"/>
    <property type="project" value="TreeGrafter"/>
</dbReference>
<evidence type="ECO:0000313" key="1">
    <source>
        <dbReference type="EMBL" id="RKT56483.1"/>
    </source>
</evidence>
<dbReference type="Gene3D" id="3.90.226.10">
    <property type="entry name" value="2-enoyl-CoA Hydratase, Chain A, domain 1"/>
    <property type="match status" value="2"/>
</dbReference>
<dbReference type="AlphaFoldDB" id="A0A495W768"/>